<dbReference type="InterPro" id="IPR036890">
    <property type="entry name" value="HATPase_C_sf"/>
</dbReference>
<proteinExistence type="predicted"/>
<evidence type="ECO:0000313" key="9">
    <source>
        <dbReference type="EMBL" id="AOY89796.1"/>
    </source>
</evidence>
<dbReference type="Pfam" id="PF02518">
    <property type="entry name" value="HATPase_c"/>
    <property type="match status" value="1"/>
</dbReference>
<evidence type="ECO:0000259" key="8">
    <source>
        <dbReference type="PROSITE" id="PS50109"/>
    </source>
</evidence>
<evidence type="ECO:0000256" key="4">
    <source>
        <dbReference type="ARBA" id="ARBA00022679"/>
    </source>
</evidence>
<evidence type="ECO:0000256" key="5">
    <source>
        <dbReference type="ARBA" id="ARBA00022777"/>
    </source>
</evidence>
<name>A0A1D9GQ77_9GAMM</name>
<dbReference type="InterPro" id="IPR003594">
    <property type="entry name" value="HATPase_dom"/>
</dbReference>
<dbReference type="InterPro" id="IPR004358">
    <property type="entry name" value="Sig_transdc_His_kin-like_C"/>
</dbReference>
<dbReference type="EC" id="2.7.13.3" evidence="2"/>
<evidence type="ECO:0000256" key="7">
    <source>
        <dbReference type="SAM" id="Phobius"/>
    </source>
</evidence>
<feature type="transmembrane region" description="Helical" evidence="7">
    <location>
        <begin position="70"/>
        <end position="89"/>
    </location>
</feature>
<feature type="transmembrane region" description="Helical" evidence="7">
    <location>
        <begin position="101"/>
        <end position="120"/>
    </location>
</feature>
<dbReference type="SUPFAM" id="SSF55874">
    <property type="entry name" value="ATPase domain of HSP90 chaperone/DNA topoisomerase II/histidine kinase"/>
    <property type="match status" value="1"/>
</dbReference>
<protein>
    <recommendedName>
        <fullName evidence="2">histidine kinase</fullName>
        <ecNumber evidence="2">2.7.13.3</ecNumber>
    </recommendedName>
</protein>
<dbReference type="InterPro" id="IPR036097">
    <property type="entry name" value="HisK_dim/P_sf"/>
</dbReference>
<dbReference type="SMART" id="SM00388">
    <property type="entry name" value="HisKA"/>
    <property type="match status" value="1"/>
</dbReference>
<feature type="transmembrane region" description="Helical" evidence="7">
    <location>
        <begin position="175"/>
        <end position="195"/>
    </location>
</feature>
<dbReference type="GO" id="GO:0000155">
    <property type="term" value="F:phosphorelay sensor kinase activity"/>
    <property type="evidence" value="ECO:0007669"/>
    <property type="project" value="InterPro"/>
</dbReference>
<accession>A0A1D9GQ77</accession>
<dbReference type="EMBL" id="CP017715">
    <property type="protein sequence ID" value="AOY89796.1"/>
    <property type="molecule type" value="Genomic_DNA"/>
</dbReference>
<dbReference type="KEGG" id="msq:BKP64_17360"/>
<evidence type="ECO:0000313" key="10">
    <source>
        <dbReference type="Proteomes" id="UP000177445"/>
    </source>
</evidence>
<dbReference type="InterPro" id="IPR005467">
    <property type="entry name" value="His_kinase_dom"/>
</dbReference>
<evidence type="ECO:0000256" key="1">
    <source>
        <dbReference type="ARBA" id="ARBA00000085"/>
    </source>
</evidence>
<dbReference type="Proteomes" id="UP000177445">
    <property type="component" value="Chromosome"/>
</dbReference>
<feature type="transmembrane region" description="Helical" evidence="7">
    <location>
        <begin position="132"/>
        <end position="163"/>
    </location>
</feature>
<dbReference type="InterPro" id="IPR003661">
    <property type="entry name" value="HisK_dim/P_dom"/>
</dbReference>
<keyword evidence="3" id="KW-0597">Phosphoprotein</keyword>
<keyword evidence="5" id="KW-0418">Kinase</keyword>
<keyword evidence="7" id="KW-0812">Transmembrane</keyword>
<keyword evidence="10" id="KW-1185">Reference proteome</keyword>
<dbReference type="Gene3D" id="3.30.565.10">
    <property type="entry name" value="Histidine kinase-like ATPase, C-terminal domain"/>
    <property type="match status" value="1"/>
</dbReference>
<dbReference type="InterPro" id="IPR050736">
    <property type="entry name" value="Sensor_HK_Regulatory"/>
</dbReference>
<evidence type="ECO:0000256" key="2">
    <source>
        <dbReference type="ARBA" id="ARBA00012438"/>
    </source>
</evidence>
<dbReference type="STRING" id="1874317.BKP64_17360"/>
<dbReference type="PRINTS" id="PR00344">
    <property type="entry name" value="BCTRLSENSOR"/>
</dbReference>
<dbReference type="CDD" id="cd00082">
    <property type="entry name" value="HisKA"/>
    <property type="match status" value="1"/>
</dbReference>
<feature type="domain" description="Histidine kinase" evidence="8">
    <location>
        <begin position="230"/>
        <end position="445"/>
    </location>
</feature>
<dbReference type="AlphaFoldDB" id="A0A1D9GQ77"/>
<dbReference type="PROSITE" id="PS50109">
    <property type="entry name" value="HIS_KIN"/>
    <property type="match status" value="1"/>
</dbReference>
<dbReference type="PANTHER" id="PTHR43711">
    <property type="entry name" value="TWO-COMPONENT HISTIDINE KINASE"/>
    <property type="match status" value="1"/>
</dbReference>
<organism evidence="9 10">
    <name type="scientific">Marinobacter salinus</name>
    <dbReference type="NCBI Taxonomy" id="1874317"/>
    <lineage>
        <taxon>Bacteria</taxon>
        <taxon>Pseudomonadati</taxon>
        <taxon>Pseudomonadota</taxon>
        <taxon>Gammaproteobacteria</taxon>
        <taxon>Pseudomonadales</taxon>
        <taxon>Marinobacteraceae</taxon>
        <taxon>Marinobacter</taxon>
    </lineage>
</organism>
<dbReference type="Pfam" id="PF00512">
    <property type="entry name" value="HisKA"/>
    <property type="match status" value="1"/>
</dbReference>
<keyword evidence="7" id="KW-1133">Transmembrane helix</keyword>
<keyword evidence="6" id="KW-0902">Two-component regulatory system</keyword>
<dbReference type="RefSeq" id="WP_070972905.1">
    <property type="nucleotide sequence ID" value="NZ_CP017715.1"/>
</dbReference>
<reference evidence="9 10" key="1">
    <citation type="submission" date="2016-10" db="EMBL/GenBank/DDBJ databases">
        <title>Marinobacter salinus sp. nov., a moderately halophilic bacterium isolated from a tidal flat environment.</title>
        <authorList>
            <person name="Park S.-J."/>
        </authorList>
    </citation>
    <scope>NUCLEOTIDE SEQUENCE [LARGE SCALE GENOMIC DNA]</scope>
    <source>
        <strain evidence="9 10">Hb8</strain>
    </source>
</reference>
<dbReference type="SUPFAM" id="SSF47384">
    <property type="entry name" value="Homodimeric domain of signal transducing histidine kinase"/>
    <property type="match status" value="1"/>
</dbReference>
<dbReference type="SMART" id="SM00387">
    <property type="entry name" value="HATPase_c"/>
    <property type="match status" value="1"/>
</dbReference>
<evidence type="ECO:0000256" key="6">
    <source>
        <dbReference type="ARBA" id="ARBA00023012"/>
    </source>
</evidence>
<keyword evidence="7" id="KW-0472">Membrane</keyword>
<dbReference type="Gene3D" id="1.10.287.130">
    <property type="match status" value="1"/>
</dbReference>
<gene>
    <name evidence="9" type="ORF">BKP64_17360</name>
</gene>
<dbReference type="CDD" id="cd00075">
    <property type="entry name" value="HATPase"/>
    <property type="match status" value="1"/>
</dbReference>
<sequence length="466" mass="50966">MDTQIIRVQQSAGFRRLRFGPELEPGYRGLRAAAIRDRARLVSAAALLIFGIFVLLDLATLPPDLARVTVTIRLSVTCPVIALVWWLSYGQWPNDRVFEHLYTLAYLAGGLSVVAIIAAARLRDFPLPYEGMLLMLMFGYFAMGLPFFGATFASVLIIASYLVTELATGRTPGVVMANHFFVLTANSIGMMGAWLSEYRHRAHFLDQQLLDQLHQASAEESERKSHLITVASHDLRQPLNVIGLTLQNLSGDGLTTDQLNLVQRLQRTVSHFQRLLGNVLDISRINEGMIRPENDVFELEPLLKQLVELTEDHAAVQGFHVFVADCTAGTRVVADPQLLSRVLQNLIVNAVDHSGGDQVRLSTRRMGMMVRIRVHDNGTGLNESLQGTVFQPFVRGGGKGRNISAGLGLGLAIVKELTGMMNGDCGARSRPGTGTTFWIDVVSADTPATTNATTLPTKSNPSVGPD</sequence>
<dbReference type="PANTHER" id="PTHR43711:SF32">
    <property type="entry name" value="SENSOR-TYPE HISTIDINE KINASE PRRB"/>
    <property type="match status" value="1"/>
</dbReference>
<comment type="catalytic activity">
    <reaction evidence="1">
        <text>ATP + protein L-histidine = ADP + protein N-phospho-L-histidine.</text>
        <dbReference type="EC" id="2.7.13.3"/>
    </reaction>
</comment>
<feature type="transmembrane region" description="Helical" evidence="7">
    <location>
        <begin position="39"/>
        <end position="58"/>
    </location>
</feature>
<evidence type="ECO:0000256" key="3">
    <source>
        <dbReference type="ARBA" id="ARBA00022553"/>
    </source>
</evidence>
<keyword evidence="4" id="KW-0808">Transferase</keyword>